<reference evidence="6" key="1">
    <citation type="submission" date="2016-10" db="EMBL/GenBank/DDBJ databases">
        <authorList>
            <person name="Varghese N."/>
            <person name="Submissions S."/>
        </authorList>
    </citation>
    <scope>NUCLEOTIDE SEQUENCE [LARGE SCALE GENOMIC DNA]</scope>
    <source>
        <strain evidence="6">DSM 8344</strain>
    </source>
</reference>
<evidence type="ECO:0000256" key="2">
    <source>
        <dbReference type="ARBA" id="ARBA00022795"/>
    </source>
</evidence>
<dbReference type="EMBL" id="FNCP01000014">
    <property type="protein sequence ID" value="SDH50406.1"/>
    <property type="molecule type" value="Genomic_DNA"/>
</dbReference>
<name>A0A1G8CY45_9FIRM</name>
<proteinExistence type="inferred from homology"/>
<evidence type="ECO:0000313" key="5">
    <source>
        <dbReference type="EMBL" id="SDH50406.1"/>
    </source>
</evidence>
<keyword evidence="6" id="KW-1185">Reference proteome</keyword>
<organism evidence="5 6">
    <name type="scientific">Desulfosporosinus hippei DSM 8344</name>
    <dbReference type="NCBI Taxonomy" id="1121419"/>
    <lineage>
        <taxon>Bacteria</taxon>
        <taxon>Bacillati</taxon>
        <taxon>Bacillota</taxon>
        <taxon>Clostridia</taxon>
        <taxon>Eubacteriales</taxon>
        <taxon>Desulfitobacteriaceae</taxon>
        <taxon>Desulfosporosinus</taxon>
    </lineage>
</organism>
<keyword evidence="5" id="KW-0282">Flagellum</keyword>
<comment type="function">
    <text evidence="3">Required for flagellar hook formation. May act as a scaffolding protein.</text>
</comment>
<keyword evidence="5" id="KW-0966">Cell projection</keyword>
<accession>A0A1G8CY45</accession>
<evidence type="ECO:0000256" key="3">
    <source>
        <dbReference type="RuleBase" id="RU362076"/>
    </source>
</evidence>
<dbReference type="InterPro" id="IPR005648">
    <property type="entry name" value="FlgD"/>
</dbReference>
<feature type="region of interest" description="Disordered" evidence="4">
    <location>
        <begin position="1"/>
        <end position="25"/>
    </location>
</feature>
<dbReference type="GO" id="GO:0044781">
    <property type="term" value="P:bacterial-type flagellum organization"/>
    <property type="evidence" value="ECO:0007669"/>
    <property type="project" value="UniProtKB-UniRule"/>
</dbReference>
<gene>
    <name evidence="5" type="ORF">SAMN05443529_11459</name>
</gene>
<dbReference type="RefSeq" id="WP_092333884.1">
    <property type="nucleotide sequence ID" value="NZ_FNCP01000014.1"/>
</dbReference>
<dbReference type="Proteomes" id="UP000198656">
    <property type="component" value="Unassembled WGS sequence"/>
</dbReference>
<evidence type="ECO:0000256" key="1">
    <source>
        <dbReference type="ARBA" id="ARBA00010577"/>
    </source>
</evidence>
<dbReference type="STRING" id="1121419.SAMN05443529_11459"/>
<dbReference type="OrthoDB" id="280334at2"/>
<keyword evidence="5" id="KW-0969">Cilium</keyword>
<dbReference type="AlphaFoldDB" id="A0A1G8CY45"/>
<evidence type="ECO:0000313" key="6">
    <source>
        <dbReference type="Proteomes" id="UP000198656"/>
    </source>
</evidence>
<evidence type="ECO:0000256" key="4">
    <source>
        <dbReference type="SAM" id="MobiDB-lite"/>
    </source>
</evidence>
<sequence>MSVSSVANSTSYTTSTTTSSRSTSSELGKEDFLNLLVTQLKYQDPLNPADSTEYVSQLAQFSVLEQMTNLNARMAVLESIAMTGKYATASVTDSTGTVTSVEGTVDSVSLDDGEASLVIDGTSVELDDVTSVYDYDRSDLFSIASMIGKTCEGYIYDADTLDVMSVKGTVSGVVKGSYEDYALIDGVTATLDSISSDDYSKSEDELEYLTDHIGEEISVNITDSGKVVPVTAVLESAAEGDDGTISLSLNSVKVPIDGIYSVN</sequence>
<protein>
    <recommendedName>
        <fullName evidence="3">Basal-body rod modification protein FlgD</fullName>
    </recommendedName>
</protein>
<keyword evidence="2 3" id="KW-1005">Bacterial flagellum biogenesis</keyword>
<comment type="similarity">
    <text evidence="1 3">Belongs to the FlgD family.</text>
</comment>
<dbReference type="Pfam" id="PF03963">
    <property type="entry name" value="FlgD"/>
    <property type="match status" value="1"/>
</dbReference>